<keyword evidence="2" id="KW-0677">Repeat</keyword>
<evidence type="ECO:0000256" key="1">
    <source>
        <dbReference type="ARBA" id="ARBA00004123"/>
    </source>
</evidence>
<dbReference type="InterPro" id="IPR043451">
    <property type="entry name" value="Myocardin-like"/>
</dbReference>
<feature type="signal peptide" evidence="10">
    <location>
        <begin position="1"/>
        <end position="32"/>
    </location>
</feature>
<keyword evidence="3" id="KW-0805">Transcription regulation</keyword>
<dbReference type="GeneTree" id="ENSGT00950000182979"/>
<dbReference type="InterPro" id="IPR003034">
    <property type="entry name" value="SAP_dom"/>
</dbReference>
<feature type="compositionally biased region" description="Basic and acidic residues" evidence="9">
    <location>
        <begin position="214"/>
        <end position="226"/>
    </location>
</feature>
<evidence type="ECO:0000313" key="13">
    <source>
        <dbReference type="Proteomes" id="UP001501920"/>
    </source>
</evidence>
<dbReference type="AlphaFoldDB" id="A0AAR2IK80"/>
<dbReference type="InterPro" id="IPR004018">
    <property type="entry name" value="RPEL_repeat"/>
</dbReference>
<dbReference type="GO" id="GO:0005634">
    <property type="term" value="C:nucleus"/>
    <property type="evidence" value="ECO:0007669"/>
    <property type="project" value="UniProtKB-SubCell"/>
</dbReference>
<feature type="compositionally biased region" description="Low complexity" evidence="9">
    <location>
        <begin position="572"/>
        <end position="583"/>
    </location>
</feature>
<dbReference type="PANTHER" id="PTHR22793">
    <property type="entry name" value="MYOCARDIN-RELATED TRANSCRIPTION FACTOR-RELATED"/>
    <property type="match status" value="1"/>
</dbReference>
<evidence type="ECO:0000256" key="3">
    <source>
        <dbReference type="ARBA" id="ARBA00023015"/>
    </source>
</evidence>
<protein>
    <recommendedName>
        <fullName evidence="11">SAP domain-containing protein</fullName>
    </recommendedName>
</protein>
<dbReference type="GO" id="GO:0045944">
    <property type="term" value="P:positive regulation of transcription by RNA polymerase II"/>
    <property type="evidence" value="ECO:0007669"/>
    <property type="project" value="TreeGrafter"/>
</dbReference>
<evidence type="ECO:0000259" key="11">
    <source>
        <dbReference type="PROSITE" id="PS50800"/>
    </source>
</evidence>
<dbReference type="Pfam" id="PF02755">
    <property type="entry name" value="RPEL"/>
    <property type="match status" value="3"/>
</dbReference>
<dbReference type="GO" id="GO:0003713">
    <property type="term" value="F:transcription coactivator activity"/>
    <property type="evidence" value="ECO:0007669"/>
    <property type="project" value="TreeGrafter"/>
</dbReference>
<reference evidence="12" key="2">
    <citation type="submission" date="2025-08" db="UniProtKB">
        <authorList>
            <consortium name="Ensembl"/>
        </authorList>
    </citation>
    <scope>IDENTIFICATION</scope>
</reference>
<evidence type="ECO:0000256" key="10">
    <source>
        <dbReference type="SAM" id="SignalP"/>
    </source>
</evidence>
<dbReference type="GO" id="GO:0051145">
    <property type="term" value="P:smooth muscle cell differentiation"/>
    <property type="evidence" value="ECO:0007669"/>
    <property type="project" value="TreeGrafter"/>
</dbReference>
<accession>A0AAR2IK80</accession>
<evidence type="ECO:0000256" key="4">
    <source>
        <dbReference type="ARBA" id="ARBA00023054"/>
    </source>
</evidence>
<feature type="repeat" description="RPEL" evidence="7">
    <location>
        <begin position="113"/>
        <end position="138"/>
    </location>
</feature>
<feature type="region of interest" description="Disordered" evidence="9">
    <location>
        <begin position="622"/>
        <end position="657"/>
    </location>
</feature>
<dbReference type="Proteomes" id="UP001501920">
    <property type="component" value="Chromosome 1"/>
</dbReference>
<dbReference type="InterPro" id="IPR036361">
    <property type="entry name" value="SAP_dom_sf"/>
</dbReference>
<feature type="region of interest" description="Disordered" evidence="9">
    <location>
        <begin position="281"/>
        <end position="304"/>
    </location>
</feature>
<evidence type="ECO:0000256" key="2">
    <source>
        <dbReference type="ARBA" id="ARBA00022737"/>
    </source>
</evidence>
<feature type="compositionally biased region" description="Low complexity" evidence="9">
    <location>
        <begin position="174"/>
        <end position="196"/>
    </location>
</feature>
<evidence type="ECO:0000256" key="9">
    <source>
        <dbReference type="SAM" id="MobiDB-lite"/>
    </source>
</evidence>
<dbReference type="Gene3D" id="6.10.150.10">
    <property type="match status" value="1"/>
</dbReference>
<feature type="compositionally biased region" description="Pro residues" evidence="9">
    <location>
        <begin position="624"/>
        <end position="642"/>
    </location>
</feature>
<dbReference type="SMART" id="SM00707">
    <property type="entry name" value="RPEL"/>
    <property type="match status" value="3"/>
</dbReference>
<feature type="compositionally biased region" description="Polar residues" evidence="9">
    <location>
        <begin position="381"/>
        <end position="391"/>
    </location>
</feature>
<feature type="region of interest" description="Disordered" evidence="9">
    <location>
        <begin position="572"/>
        <end position="602"/>
    </location>
</feature>
<name>A0AAR2IK80_PYGNA</name>
<sequence length="785" mass="85991">FQLWDASIMPKPTCAMLSNMMLLLLMLQLKLQQRRTREELVSQGIMPPLKSPAAFHEQRRSLERARTEDYLKRKIRSRPTRSELVKMHILEETCAEASLQAKQLMLKKARLADDLNDKLSQRPGPMELIEKNIIPIDSGIKQAVLEVRNSSCEEDSSDALSPDHLVNQDSTNKDSPLGSAPLSASPDAPARDPSPSQVHKHTQAHTKNNGSKAAADRSKKQRDSKPKVRKLNFHQYIPPDQKTEREAPQPLDSSNSRLLHQQQLFLQLQIISQQHSNYPAILPAPPRYKRQKGSSNSGSSSTKKVAELKHELKIRGLTVSGTKNDLIERLKNFHEQNGASNTILHQSGHTGMLVATLPLVTTVGRGGAPSAVQPQLMQFGSCSPSSPLSPTHSEHSLAGTSPDDHTCNGDAFGEMVSSPLTQLSLQPSPPTPPTIHIIDELPPALPSATHGPSHPFLATAPSEDKDWMLQEKDRRIAELTRMLQQKQQLVERLRSQLQDQQTGCVAFTPHPLIKVKEEPQDIPMEDVEEIQADQHSGAPSSFPVGSHKPNSSQTMLTDSNGNHFLLKPTNHNTNNQANNSSQNRMTNRVTPQVPGRGGTMKSGRIQKIDNLFDILVQSGGKFPPLSPSPSPLHLSPPTPSIPDTPLGASLPSEEPPFQEEFNSCSTINGRLEDFLESTTGKPLLGVEPGGHVTLIDELHSQLLSTPSILDHPSSPMDTYEFGLTSSRTGLELAESALDSMDWLDLGIGGSVGDGPSTMSLNGHAPTSVFSTDFLDSSDLHLHWDC</sequence>
<dbReference type="Gene3D" id="6.10.140.2040">
    <property type="match status" value="1"/>
</dbReference>
<feature type="repeat" description="RPEL" evidence="7">
    <location>
        <begin position="69"/>
        <end position="94"/>
    </location>
</feature>
<keyword evidence="5" id="KW-0804">Transcription</keyword>
<dbReference type="SUPFAM" id="SSF68906">
    <property type="entry name" value="SAP domain"/>
    <property type="match status" value="1"/>
</dbReference>
<comment type="subcellular location">
    <subcellularLocation>
        <location evidence="1">Nucleus</location>
    </subcellularLocation>
</comment>
<evidence type="ECO:0000256" key="8">
    <source>
        <dbReference type="SAM" id="Coils"/>
    </source>
</evidence>
<reference evidence="12" key="3">
    <citation type="submission" date="2025-09" db="UniProtKB">
        <authorList>
            <consortium name="Ensembl"/>
        </authorList>
    </citation>
    <scope>IDENTIFICATION</scope>
</reference>
<reference evidence="12 13" key="1">
    <citation type="submission" date="2020-10" db="EMBL/GenBank/DDBJ databases">
        <title>Pygocentrus nattereri (red-bellied piranha) genome, fPygNat1, primary haplotype.</title>
        <authorList>
            <person name="Myers G."/>
            <person name="Meyer A."/>
            <person name="Karagic N."/>
            <person name="Pippel M."/>
            <person name="Winkler S."/>
            <person name="Tracey A."/>
            <person name="Wood J."/>
            <person name="Formenti G."/>
            <person name="Howe K."/>
            <person name="Fedrigo O."/>
            <person name="Jarvis E.D."/>
        </authorList>
    </citation>
    <scope>NUCLEOTIDE SEQUENCE [LARGE SCALE GENOMIC DNA]</scope>
</reference>
<feature type="region of interest" description="Disordered" evidence="9">
    <location>
        <begin position="381"/>
        <end position="410"/>
    </location>
</feature>
<feature type="region of interest" description="Disordered" evidence="9">
    <location>
        <begin position="153"/>
        <end position="254"/>
    </location>
</feature>
<dbReference type="Pfam" id="PF02037">
    <property type="entry name" value="SAP"/>
    <property type="match status" value="1"/>
</dbReference>
<organism evidence="12 13">
    <name type="scientific">Pygocentrus nattereri</name>
    <name type="common">Red-bellied piranha</name>
    <dbReference type="NCBI Taxonomy" id="42514"/>
    <lineage>
        <taxon>Eukaryota</taxon>
        <taxon>Metazoa</taxon>
        <taxon>Chordata</taxon>
        <taxon>Craniata</taxon>
        <taxon>Vertebrata</taxon>
        <taxon>Euteleostomi</taxon>
        <taxon>Actinopterygii</taxon>
        <taxon>Neopterygii</taxon>
        <taxon>Teleostei</taxon>
        <taxon>Ostariophysi</taxon>
        <taxon>Characiformes</taxon>
        <taxon>Characoidei</taxon>
        <taxon>Pygocentrus</taxon>
    </lineage>
</organism>
<dbReference type="SMART" id="SM00513">
    <property type="entry name" value="SAP"/>
    <property type="match status" value="1"/>
</dbReference>
<dbReference type="Ensembl" id="ENSPNAT00000078336.1">
    <property type="protein sequence ID" value="ENSPNAP00000040125.1"/>
    <property type="gene ID" value="ENSPNAG00000035472.1"/>
</dbReference>
<gene>
    <name evidence="12" type="primary">MYOCD</name>
</gene>
<keyword evidence="13" id="KW-1185">Reference proteome</keyword>
<proteinExistence type="predicted"/>
<dbReference type="PROSITE" id="PS50800">
    <property type="entry name" value="SAP"/>
    <property type="match status" value="1"/>
</dbReference>
<dbReference type="PROSITE" id="PS51073">
    <property type="entry name" value="RPEL"/>
    <property type="match status" value="3"/>
</dbReference>
<evidence type="ECO:0000256" key="5">
    <source>
        <dbReference type="ARBA" id="ARBA00023163"/>
    </source>
</evidence>
<keyword evidence="10" id="KW-0732">Signal</keyword>
<keyword evidence="6" id="KW-0539">Nucleus</keyword>
<feature type="chain" id="PRO_5043893793" description="SAP domain-containing protein" evidence="10">
    <location>
        <begin position="33"/>
        <end position="785"/>
    </location>
</feature>
<dbReference type="Gene3D" id="1.10.720.30">
    <property type="entry name" value="SAP domain"/>
    <property type="match status" value="1"/>
</dbReference>
<evidence type="ECO:0000256" key="6">
    <source>
        <dbReference type="ARBA" id="ARBA00023242"/>
    </source>
</evidence>
<feature type="region of interest" description="Disordered" evidence="9">
    <location>
        <begin position="531"/>
        <end position="552"/>
    </location>
</feature>
<dbReference type="CDD" id="cd12083">
    <property type="entry name" value="DD_cGKI"/>
    <property type="match status" value="1"/>
</dbReference>
<feature type="repeat" description="RPEL" evidence="7">
    <location>
        <begin position="25"/>
        <end position="50"/>
    </location>
</feature>
<evidence type="ECO:0000256" key="7">
    <source>
        <dbReference type="PROSITE-ProRule" id="PRU00401"/>
    </source>
</evidence>
<dbReference type="PANTHER" id="PTHR22793:SF6">
    <property type="entry name" value="MYOCARDIN-RELATED TRANSCRIPTION FACTOR A"/>
    <property type="match status" value="1"/>
</dbReference>
<feature type="coiled-coil region" evidence="8">
    <location>
        <begin position="469"/>
        <end position="503"/>
    </location>
</feature>
<keyword evidence="4 8" id="KW-0175">Coiled coil</keyword>
<feature type="domain" description="SAP" evidence="11">
    <location>
        <begin position="300"/>
        <end position="334"/>
    </location>
</feature>
<evidence type="ECO:0000313" key="12">
    <source>
        <dbReference type="Ensembl" id="ENSPNAP00000040125.1"/>
    </source>
</evidence>